<dbReference type="Pfam" id="PF02565">
    <property type="entry name" value="RecO_C"/>
    <property type="match status" value="1"/>
</dbReference>
<organism evidence="10">
    <name type="scientific">Granulicella tundricola (strain ATCC BAA-1859 / DSM 23138 / MP5ACTX9)</name>
    <dbReference type="NCBI Taxonomy" id="1198114"/>
    <lineage>
        <taxon>Bacteria</taxon>
        <taxon>Pseudomonadati</taxon>
        <taxon>Acidobacteriota</taxon>
        <taxon>Terriglobia</taxon>
        <taxon>Terriglobales</taxon>
        <taxon>Acidobacteriaceae</taxon>
        <taxon>Granulicella</taxon>
    </lineage>
</organism>
<dbReference type="InterPro" id="IPR003717">
    <property type="entry name" value="RecO"/>
</dbReference>
<dbReference type="RefSeq" id="WP_013580965.1">
    <property type="nucleotide sequence ID" value="NC_015064.1"/>
</dbReference>
<dbReference type="PANTHER" id="PTHR33991:SF1">
    <property type="entry name" value="DNA REPAIR PROTEIN RECO"/>
    <property type="match status" value="1"/>
</dbReference>
<evidence type="ECO:0000313" key="9">
    <source>
        <dbReference type="EMBL" id="ADW69650.1"/>
    </source>
</evidence>
<evidence type="ECO:0000259" key="8">
    <source>
        <dbReference type="Pfam" id="PF11967"/>
    </source>
</evidence>
<evidence type="ECO:0000256" key="2">
    <source>
        <dbReference type="ARBA" id="ARBA00021310"/>
    </source>
</evidence>
<gene>
    <name evidence="7" type="primary">recO</name>
    <name evidence="9" type="ordered locus">AciX9_2625</name>
</gene>
<dbReference type="Proteomes" id="UP000000343">
    <property type="component" value="Chromosome"/>
</dbReference>
<sequence>MKEGRIAVRVGEAIVLRTWPFHEADLLVSLFTREFGKVKGIARHAMRSRRRFGGALEPMTHVKATWAERPKQELVRLDAFEIMSSPMTAKIDFVRLAGLELVAEVLDELPDGAVEDAVFRLALAVTGAMEVGRVWMPVTYFCLWMTRLMGWMPELGRCVVCGEDLRGRTVWYSGVADGVTCADDRRPGSVGLGAEAVAEALRMFKGTVQDLGAEEWPKERGVALRRFAVETLERHLEKRLVSARALAR</sequence>
<evidence type="ECO:0000313" key="10">
    <source>
        <dbReference type="Proteomes" id="UP000000343"/>
    </source>
</evidence>
<dbReference type="eggNOG" id="COG1381">
    <property type="taxonomic scope" value="Bacteria"/>
</dbReference>
<dbReference type="GO" id="GO:0006310">
    <property type="term" value="P:DNA recombination"/>
    <property type="evidence" value="ECO:0007669"/>
    <property type="project" value="UniProtKB-UniRule"/>
</dbReference>
<evidence type="ECO:0000256" key="4">
    <source>
        <dbReference type="ARBA" id="ARBA00023172"/>
    </source>
</evidence>
<dbReference type="InterPro" id="IPR022572">
    <property type="entry name" value="DNA_rep/recomb_RecO_N"/>
</dbReference>
<evidence type="ECO:0000256" key="3">
    <source>
        <dbReference type="ARBA" id="ARBA00022763"/>
    </source>
</evidence>
<dbReference type="AlphaFoldDB" id="E8WWI6"/>
<dbReference type="STRING" id="1198114.AciX9_2625"/>
<evidence type="ECO:0000256" key="6">
    <source>
        <dbReference type="ARBA" id="ARBA00033409"/>
    </source>
</evidence>
<dbReference type="PANTHER" id="PTHR33991">
    <property type="entry name" value="DNA REPAIR PROTEIN RECO"/>
    <property type="match status" value="1"/>
</dbReference>
<dbReference type="EMBL" id="CP002480">
    <property type="protein sequence ID" value="ADW69650.1"/>
    <property type="molecule type" value="Genomic_DNA"/>
</dbReference>
<dbReference type="InterPro" id="IPR042242">
    <property type="entry name" value="RecO_C"/>
</dbReference>
<dbReference type="Pfam" id="PF11967">
    <property type="entry name" value="RecO_N"/>
    <property type="match status" value="1"/>
</dbReference>
<dbReference type="InterPro" id="IPR037278">
    <property type="entry name" value="ARFGAP/RecO"/>
</dbReference>
<dbReference type="GO" id="GO:0043590">
    <property type="term" value="C:bacterial nucleoid"/>
    <property type="evidence" value="ECO:0007669"/>
    <property type="project" value="TreeGrafter"/>
</dbReference>
<keyword evidence="10" id="KW-1185">Reference proteome</keyword>
<dbReference type="KEGG" id="acm:AciX9_2625"/>
<dbReference type="SUPFAM" id="SSF50249">
    <property type="entry name" value="Nucleic acid-binding proteins"/>
    <property type="match status" value="1"/>
</dbReference>
<dbReference type="Gene3D" id="1.20.1440.120">
    <property type="entry name" value="Recombination protein O, C-terminal domain"/>
    <property type="match status" value="1"/>
</dbReference>
<keyword evidence="5 7" id="KW-0234">DNA repair</keyword>
<keyword evidence="4 7" id="KW-0233">DNA recombination</keyword>
<dbReference type="GO" id="GO:0006302">
    <property type="term" value="P:double-strand break repair"/>
    <property type="evidence" value="ECO:0007669"/>
    <property type="project" value="TreeGrafter"/>
</dbReference>
<evidence type="ECO:0000256" key="7">
    <source>
        <dbReference type="HAMAP-Rule" id="MF_00201"/>
    </source>
</evidence>
<protein>
    <recommendedName>
        <fullName evidence="2 7">DNA repair protein RecO</fullName>
    </recommendedName>
    <alternativeName>
        <fullName evidence="6 7">Recombination protein O</fullName>
    </alternativeName>
</protein>
<accession>E8WWI6</accession>
<feature type="domain" description="DNA replication/recombination mediator RecO N-terminal" evidence="8">
    <location>
        <begin position="12"/>
        <end position="85"/>
    </location>
</feature>
<reference evidence="10" key="1">
    <citation type="submission" date="2011-01" db="EMBL/GenBank/DDBJ databases">
        <title>Complete sequence of chromosome of Acidobacterium sp. MP5ACTX9.</title>
        <authorList>
            <consortium name="US DOE Joint Genome Institute"/>
            <person name="Lucas S."/>
            <person name="Copeland A."/>
            <person name="Lapidus A."/>
            <person name="Cheng J.-F."/>
            <person name="Goodwin L."/>
            <person name="Pitluck S."/>
            <person name="Teshima H."/>
            <person name="Detter J.C."/>
            <person name="Han C."/>
            <person name="Tapia R."/>
            <person name="Land M."/>
            <person name="Hauser L."/>
            <person name="Kyrpides N."/>
            <person name="Ivanova N."/>
            <person name="Ovchinnikova G."/>
            <person name="Pagani I."/>
            <person name="Rawat S.R."/>
            <person name="Mannisto M."/>
            <person name="Haggblom M.M."/>
            <person name="Woyke T."/>
        </authorList>
    </citation>
    <scope>NUCLEOTIDE SEQUENCE [LARGE SCALE GENOMIC DNA]</scope>
    <source>
        <strain evidence="10">MP5ACTX9</strain>
    </source>
</reference>
<dbReference type="InterPro" id="IPR012340">
    <property type="entry name" value="NA-bd_OB-fold"/>
</dbReference>
<dbReference type="NCBIfam" id="TIGR00613">
    <property type="entry name" value="reco"/>
    <property type="match status" value="1"/>
</dbReference>
<comment type="function">
    <text evidence="7">Involved in DNA repair and RecF pathway recombination.</text>
</comment>
<proteinExistence type="inferred from homology"/>
<name>E8WWI6_GRATM</name>
<dbReference type="HAMAP" id="MF_00201">
    <property type="entry name" value="RecO"/>
    <property type="match status" value="1"/>
</dbReference>
<keyword evidence="3 7" id="KW-0227">DNA damage</keyword>
<dbReference type="Gene3D" id="2.40.50.140">
    <property type="entry name" value="Nucleic acid-binding proteins"/>
    <property type="match status" value="1"/>
</dbReference>
<dbReference type="PaxDb" id="1198114-AciX9_2625"/>
<evidence type="ECO:0000256" key="5">
    <source>
        <dbReference type="ARBA" id="ARBA00023204"/>
    </source>
</evidence>
<evidence type="ECO:0000256" key="1">
    <source>
        <dbReference type="ARBA" id="ARBA00007452"/>
    </source>
</evidence>
<dbReference type="HOGENOM" id="CLU_066632_1_0_0"/>
<comment type="similarity">
    <text evidence="1 7">Belongs to the RecO family.</text>
</comment>
<dbReference type="SUPFAM" id="SSF57863">
    <property type="entry name" value="ArfGap/RecO-like zinc finger"/>
    <property type="match status" value="1"/>
</dbReference>